<evidence type="ECO:0000313" key="2">
    <source>
        <dbReference type="Proteomes" id="UP000000768"/>
    </source>
</evidence>
<organism evidence="1 2">
    <name type="scientific">Sorghum bicolor</name>
    <name type="common">Sorghum</name>
    <name type="synonym">Sorghum vulgare</name>
    <dbReference type="NCBI Taxonomy" id="4558"/>
    <lineage>
        <taxon>Eukaryota</taxon>
        <taxon>Viridiplantae</taxon>
        <taxon>Streptophyta</taxon>
        <taxon>Embryophyta</taxon>
        <taxon>Tracheophyta</taxon>
        <taxon>Spermatophyta</taxon>
        <taxon>Magnoliopsida</taxon>
        <taxon>Liliopsida</taxon>
        <taxon>Poales</taxon>
        <taxon>Poaceae</taxon>
        <taxon>PACMAD clade</taxon>
        <taxon>Panicoideae</taxon>
        <taxon>Andropogonodae</taxon>
        <taxon>Andropogoneae</taxon>
        <taxon>Sorghinae</taxon>
        <taxon>Sorghum</taxon>
    </lineage>
</organism>
<gene>
    <name evidence="1" type="ORF">SORBI_3004G067050</name>
</gene>
<accession>A0A1Z5RL68</accession>
<dbReference type="InParanoid" id="A0A1Z5RL68"/>
<name>A0A1Z5RL68_SORBI</name>
<dbReference type="Proteomes" id="UP000000768">
    <property type="component" value="Chromosome 4"/>
</dbReference>
<reference evidence="1 2" key="1">
    <citation type="journal article" date="2009" name="Nature">
        <title>The Sorghum bicolor genome and the diversification of grasses.</title>
        <authorList>
            <person name="Paterson A.H."/>
            <person name="Bowers J.E."/>
            <person name="Bruggmann R."/>
            <person name="Dubchak I."/>
            <person name="Grimwood J."/>
            <person name="Gundlach H."/>
            <person name="Haberer G."/>
            <person name="Hellsten U."/>
            <person name="Mitros T."/>
            <person name="Poliakov A."/>
            <person name="Schmutz J."/>
            <person name="Spannagl M."/>
            <person name="Tang H."/>
            <person name="Wang X."/>
            <person name="Wicker T."/>
            <person name="Bharti A.K."/>
            <person name="Chapman J."/>
            <person name="Feltus F.A."/>
            <person name="Gowik U."/>
            <person name="Grigoriev I.V."/>
            <person name="Lyons E."/>
            <person name="Maher C.A."/>
            <person name="Martis M."/>
            <person name="Narechania A."/>
            <person name="Otillar R.P."/>
            <person name="Penning B.W."/>
            <person name="Salamov A.A."/>
            <person name="Wang Y."/>
            <person name="Zhang L."/>
            <person name="Carpita N.C."/>
            <person name="Freeling M."/>
            <person name="Gingle A.R."/>
            <person name="Hash C.T."/>
            <person name="Keller B."/>
            <person name="Klein P."/>
            <person name="Kresovich S."/>
            <person name="McCann M.C."/>
            <person name="Ming R."/>
            <person name="Peterson D.G."/>
            <person name="Mehboob-ur-Rahman"/>
            <person name="Ware D."/>
            <person name="Westhoff P."/>
            <person name="Mayer K.F."/>
            <person name="Messing J."/>
            <person name="Rokhsar D.S."/>
        </authorList>
    </citation>
    <scope>NUCLEOTIDE SEQUENCE [LARGE SCALE GENOMIC DNA]</scope>
    <source>
        <strain evidence="2">cv. BTx623</strain>
    </source>
</reference>
<reference evidence="2" key="2">
    <citation type="journal article" date="2018" name="Plant J.">
        <title>The Sorghum bicolor reference genome: improved assembly, gene annotations, a transcriptome atlas, and signatures of genome organization.</title>
        <authorList>
            <person name="McCormick R.F."/>
            <person name="Truong S.K."/>
            <person name="Sreedasyam A."/>
            <person name="Jenkins J."/>
            <person name="Shu S."/>
            <person name="Sims D."/>
            <person name="Kennedy M."/>
            <person name="Amirebrahimi M."/>
            <person name="Weers B.D."/>
            <person name="McKinley B."/>
            <person name="Mattison A."/>
            <person name="Morishige D.T."/>
            <person name="Grimwood J."/>
            <person name="Schmutz J."/>
            <person name="Mullet J.E."/>
        </authorList>
    </citation>
    <scope>NUCLEOTIDE SEQUENCE [LARGE SCALE GENOMIC DNA]</scope>
    <source>
        <strain evidence="2">cv. BTx623</strain>
    </source>
</reference>
<dbReference type="AlphaFoldDB" id="A0A1Z5RL68"/>
<sequence>MASVPPGLPELPLALPEEVPHGALLFPGGSPVIFSRSSFLSPGAIARVVGAWRGACGPPLPTRVERRVEGDGVKCGS</sequence>
<keyword evidence="2" id="KW-1185">Reference proteome</keyword>
<protein>
    <submittedName>
        <fullName evidence="1">Uncharacterized protein</fullName>
    </submittedName>
</protein>
<dbReference type="Gramene" id="OQU84500">
    <property type="protein sequence ID" value="OQU84500"/>
    <property type="gene ID" value="SORBI_3004G067050"/>
</dbReference>
<evidence type="ECO:0000313" key="1">
    <source>
        <dbReference type="EMBL" id="OQU84500.1"/>
    </source>
</evidence>
<proteinExistence type="predicted"/>
<dbReference type="EMBL" id="CM000763">
    <property type="protein sequence ID" value="OQU84500.1"/>
    <property type="molecule type" value="Genomic_DNA"/>
</dbReference>